<dbReference type="Pfam" id="PF13377">
    <property type="entry name" value="Peripla_BP_3"/>
    <property type="match status" value="1"/>
</dbReference>
<dbReference type="CDD" id="cd01392">
    <property type="entry name" value="HTH_LacI"/>
    <property type="match status" value="1"/>
</dbReference>
<protein>
    <submittedName>
        <fullName evidence="5">DNA-binding LacI/PurR family transcriptional regulator</fullName>
    </submittedName>
</protein>
<dbReference type="SUPFAM" id="SSF47413">
    <property type="entry name" value="lambda repressor-like DNA-binding domains"/>
    <property type="match status" value="1"/>
</dbReference>
<dbReference type="InterPro" id="IPR028082">
    <property type="entry name" value="Peripla_BP_I"/>
</dbReference>
<keyword evidence="6" id="KW-1185">Reference proteome</keyword>
<evidence type="ECO:0000313" key="6">
    <source>
        <dbReference type="Proteomes" id="UP001240984"/>
    </source>
</evidence>
<dbReference type="SUPFAM" id="SSF53822">
    <property type="entry name" value="Periplasmic binding protein-like I"/>
    <property type="match status" value="1"/>
</dbReference>
<dbReference type="CDD" id="cd01574">
    <property type="entry name" value="PBP1_LacI"/>
    <property type="match status" value="1"/>
</dbReference>
<evidence type="ECO:0000259" key="4">
    <source>
        <dbReference type="PROSITE" id="PS50932"/>
    </source>
</evidence>
<evidence type="ECO:0000256" key="1">
    <source>
        <dbReference type="ARBA" id="ARBA00023015"/>
    </source>
</evidence>
<dbReference type="SMART" id="SM00354">
    <property type="entry name" value="HTH_LACI"/>
    <property type="match status" value="1"/>
</dbReference>
<organism evidence="5 6">
    <name type="scientific">Catenuloplanes nepalensis</name>
    <dbReference type="NCBI Taxonomy" id="587533"/>
    <lineage>
        <taxon>Bacteria</taxon>
        <taxon>Bacillati</taxon>
        <taxon>Actinomycetota</taxon>
        <taxon>Actinomycetes</taxon>
        <taxon>Micromonosporales</taxon>
        <taxon>Micromonosporaceae</taxon>
        <taxon>Catenuloplanes</taxon>
    </lineage>
</organism>
<evidence type="ECO:0000256" key="3">
    <source>
        <dbReference type="ARBA" id="ARBA00023163"/>
    </source>
</evidence>
<dbReference type="EMBL" id="JAUSRA010000001">
    <property type="protein sequence ID" value="MDP9794150.1"/>
    <property type="molecule type" value="Genomic_DNA"/>
</dbReference>
<feature type="domain" description="HTH lacI-type" evidence="4">
    <location>
        <begin position="12"/>
        <end position="65"/>
    </location>
</feature>
<dbReference type="InterPro" id="IPR046335">
    <property type="entry name" value="LacI/GalR-like_sensor"/>
</dbReference>
<dbReference type="Pfam" id="PF00356">
    <property type="entry name" value="LacI"/>
    <property type="match status" value="1"/>
</dbReference>
<gene>
    <name evidence="5" type="ORF">J2S43_002662</name>
</gene>
<dbReference type="RefSeq" id="WP_306829284.1">
    <property type="nucleotide sequence ID" value="NZ_JAUSRA010000001.1"/>
</dbReference>
<proteinExistence type="predicted"/>
<name>A0ABT9MRT5_9ACTN</name>
<dbReference type="PANTHER" id="PTHR30146:SF109">
    <property type="entry name" value="HTH-TYPE TRANSCRIPTIONAL REGULATOR GALS"/>
    <property type="match status" value="1"/>
</dbReference>
<sequence length="336" mass="36049">MVLPRSAARGGPTIYDVARHAGVSHQTVSRMLKGERVKPPTRVRVETAIAELGYKPNPTARALATNTSKRIGAFVYELHEMGPSQIVQGAADEARRAGYVLDTVALDPRDDAAITHAIELLGQQQLAGVLALAPTLRMAAALDATDFQIPIVVDTEPLYDGTPATESLNVVGARLALDHLHGLGHRRIAHIAGPAEWISAFNRSAAYDRFVVEHGLPRITTVSDGWSPADGYQAALRLPPDSGVTALFVANDQMALGVLRALWERGVRVPDDISVVGFDDIAEAGYTIPPLSTVRLLFPAQGRHLVDRLLEQIEGRTPSGVDTDMGVSFVARASSR</sequence>
<keyword evidence="3" id="KW-0804">Transcription</keyword>
<dbReference type="PANTHER" id="PTHR30146">
    <property type="entry name" value="LACI-RELATED TRANSCRIPTIONAL REPRESSOR"/>
    <property type="match status" value="1"/>
</dbReference>
<accession>A0ABT9MRT5</accession>
<dbReference type="Gene3D" id="3.40.50.2300">
    <property type="match status" value="2"/>
</dbReference>
<dbReference type="Gene3D" id="1.10.260.40">
    <property type="entry name" value="lambda repressor-like DNA-binding domains"/>
    <property type="match status" value="1"/>
</dbReference>
<dbReference type="PROSITE" id="PS00356">
    <property type="entry name" value="HTH_LACI_1"/>
    <property type="match status" value="1"/>
</dbReference>
<dbReference type="InterPro" id="IPR000843">
    <property type="entry name" value="HTH_LacI"/>
</dbReference>
<reference evidence="5 6" key="1">
    <citation type="submission" date="2023-07" db="EMBL/GenBank/DDBJ databases">
        <title>Sequencing the genomes of 1000 actinobacteria strains.</title>
        <authorList>
            <person name="Klenk H.-P."/>
        </authorList>
    </citation>
    <scope>NUCLEOTIDE SEQUENCE [LARGE SCALE GENOMIC DNA]</scope>
    <source>
        <strain evidence="5 6">DSM 44710</strain>
    </source>
</reference>
<keyword evidence="2 5" id="KW-0238">DNA-binding</keyword>
<keyword evidence="1" id="KW-0805">Transcription regulation</keyword>
<dbReference type="GO" id="GO:0003677">
    <property type="term" value="F:DNA binding"/>
    <property type="evidence" value="ECO:0007669"/>
    <property type="project" value="UniProtKB-KW"/>
</dbReference>
<dbReference type="InterPro" id="IPR010982">
    <property type="entry name" value="Lambda_DNA-bd_dom_sf"/>
</dbReference>
<comment type="caution">
    <text evidence="5">The sequence shown here is derived from an EMBL/GenBank/DDBJ whole genome shotgun (WGS) entry which is preliminary data.</text>
</comment>
<evidence type="ECO:0000313" key="5">
    <source>
        <dbReference type="EMBL" id="MDP9794150.1"/>
    </source>
</evidence>
<dbReference type="Proteomes" id="UP001240984">
    <property type="component" value="Unassembled WGS sequence"/>
</dbReference>
<evidence type="ECO:0000256" key="2">
    <source>
        <dbReference type="ARBA" id="ARBA00023125"/>
    </source>
</evidence>
<dbReference type="PROSITE" id="PS50932">
    <property type="entry name" value="HTH_LACI_2"/>
    <property type="match status" value="1"/>
</dbReference>